<dbReference type="SUPFAM" id="SSF50978">
    <property type="entry name" value="WD40 repeat-like"/>
    <property type="match status" value="1"/>
</dbReference>
<dbReference type="PANTHER" id="PTHR44215">
    <property type="entry name" value="WD REPEAT-CONTAINING PROTEIN 75"/>
    <property type="match status" value="1"/>
</dbReference>
<dbReference type="InterPro" id="IPR001680">
    <property type="entry name" value="WD40_rpt"/>
</dbReference>
<dbReference type="Proteomes" id="UP000801492">
    <property type="component" value="Unassembled WGS sequence"/>
</dbReference>
<feature type="domain" description="WD repeat-containing protein 75 second beta-propeller" evidence="8">
    <location>
        <begin position="334"/>
        <end position="425"/>
    </location>
</feature>
<dbReference type="SMART" id="SM00320">
    <property type="entry name" value="WD40"/>
    <property type="match status" value="4"/>
</dbReference>
<dbReference type="InterPro" id="IPR057644">
    <property type="entry name" value="Beta-prop_WDR75_2nd"/>
</dbReference>
<evidence type="ECO:0000256" key="7">
    <source>
        <dbReference type="ARBA" id="ARBA00023242"/>
    </source>
</evidence>
<dbReference type="InterPro" id="IPR053826">
    <property type="entry name" value="WDR75"/>
</dbReference>
<dbReference type="Pfam" id="PF23869">
    <property type="entry name" value="Beta-prop_WDR75_1st"/>
    <property type="match status" value="1"/>
</dbReference>
<dbReference type="EMBL" id="VTPC01001118">
    <property type="protein sequence ID" value="KAF2903057.1"/>
    <property type="molecule type" value="Genomic_DNA"/>
</dbReference>
<evidence type="ECO:0000256" key="6">
    <source>
        <dbReference type="ARBA" id="ARBA00023163"/>
    </source>
</evidence>
<keyword evidence="3" id="KW-0698">rRNA processing</keyword>
<comment type="subcellular location">
    <subcellularLocation>
        <location evidence="1">Nucleus</location>
        <location evidence="1">Nucleolus</location>
    </subcellularLocation>
</comment>
<dbReference type="PANTHER" id="PTHR44215:SF1">
    <property type="entry name" value="WD REPEAT-CONTAINING PROTEIN 75"/>
    <property type="match status" value="1"/>
</dbReference>
<evidence type="ECO:0000256" key="2">
    <source>
        <dbReference type="ARBA" id="ARBA00022517"/>
    </source>
</evidence>
<keyword evidence="4" id="KW-0853">WD repeat</keyword>
<evidence type="ECO:0000256" key="1">
    <source>
        <dbReference type="ARBA" id="ARBA00004604"/>
    </source>
</evidence>
<sequence length="425" mass="48322">MEPKVKFKGGGSFVGKSPQFSADGQTVFVAWKNVIVCYNTKTAKRLRELVGLEEPVVGFQVHSMNNCEHITACSSEGEVIAWNVEMGLRVSKTKMGKNLAIKSFNLVTPIDDDEANVRFLSARLVEDKGTKHIEFGYFTIHDKKHYDFELTLHDKKYSIAVNRSQNPFFAVVQDRKLFFVKSRRHGQIYRHSIEASKHFTCVACHPEQECVITGDSLGRVILWYNLTDPKNTSRAVYHWHTLPVRSLSFSSSGTNFYSGAGECVLVKWYLDNPHHKEFLPRLPSTIEHINVSNGNQFIAVATADNAVRILDTRFETVSIIQHLVLGMHFPAGIVYDQRTKSMVLNGLTGHVQFYSPNDMTLLYNLDIVGQNKLTQERNCHIENTNVTAVAIDSRGLWLATVEERVDVSFNFELRLKFWAFNTVKQ</sequence>
<keyword evidence="2" id="KW-0690">Ribosome biogenesis</keyword>
<dbReference type="GO" id="GO:0003723">
    <property type="term" value="F:RNA binding"/>
    <property type="evidence" value="ECO:0007669"/>
    <property type="project" value="InterPro"/>
</dbReference>
<keyword evidence="5" id="KW-0677">Repeat</keyword>
<dbReference type="InterPro" id="IPR015943">
    <property type="entry name" value="WD40/YVTN_repeat-like_dom_sf"/>
</dbReference>
<dbReference type="GO" id="GO:0006364">
    <property type="term" value="P:rRNA processing"/>
    <property type="evidence" value="ECO:0007669"/>
    <property type="project" value="UniProtKB-KW"/>
</dbReference>
<evidence type="ECO:0000256" key="4">
    <source>
        <dbReference type="ARBA" id="ARBA00022574"/>
    </source>
</evidence>
<dbReference type="GO" id="GO:0032040">
    <property type="term" value="C:small-subunit processome"/>
    <property type="evidence" value="ECO:0007669"/>
    <property type="project" value="InterPro"/>
</dbReference>
<evidence type="ECO:0000256" key="3">
    <source>
        <dbReference type="ARBA" id="ARBA00022552"/>
    </source>
</evidence>
<gene>
    <name evidence="9" type="ORF">ILUMI_03126</name>
</gene>
<reference evidence="9" key="1">
    <citation type="submission" date="2019-08" db="EMBL/GenBank/DDBJ databases">
        <title>The genome of the North American firefly Photinus pyralis.</title>
        <authorList>
            <consortium name="Photinus pyralis genome working group"/>
            <person name="Fallon T.R."/>
            <person name="Sander Lower S.E."/>
            <person name="Weng J.-K."/>
        </authorList>
    </citation>
    <scope>NUCLEOTIDE SEQUENCE</scope>
    <source>
        <strain evidence="9">TRF0915ILg1</strain>
        <tissue evidence="9">Whole body</tissue>
    </source>
</reference>
<name>A0A8K0GIM2_IGNLU</name>
<proteinExistence type="predicted"/>
<keyword evidence="10" id="KW-1185">Reference proteome</keyword>
<feature type="non-terminal residue" evidence="9">
    <location>
        <position position="1"/>
    </location>
</feature>
<protein>
    <recommendedName>
        <fullName evidence="8">WD repeat-containing protein 75 second beta-propeller domain-containing protein</fullName>
    </recommendedName>
</protein>
<accession>A0A8K0GIM2</accession>
<dbReference type="Pfam" id="PF23769">
    <property type="entry name" value="Beta-prop_WDR75_2nd"/>
    <property type="match status" value="1"/>
</dbReference>
<dbReference type="Gene3D" id="2.130.10.10">
    <property type="entry name" value="YVTN repeat-like/Quinoprotein amine dehydrogenase"/>
    <property type="match status" value="2"/>
</dbReference>
<dbReference type="AlphaFoldDB" id="A0A8K0GIM2"/>
<dbReference type="InterPro" id="IPR036322">
    <property type="entry name" value="WD40_repeat_dom_sf"/>
</dbReference>
<keyword evidence="6" id="KW-0804">Transcription</keyword>
<evidence type="ECO:0000313" key="9">
    <source>
        <dbReference type="EMBL" id="KAF2903057.1"/>
    </source>
</evidence>
<keyword evidence="7" id="KW-0539">Nucleus</keyword>
<dbReference type="GO" id="GO:0045943">
    <property type="term" value="P:positive regulation of transcription by RNA polymerase I"/>
    <property type="evidence" value="ECO:0007669"/>
    <property type="project" value="InterPro"/>
</dbReference>
<dbReference type="GO" id="GO:2000234">
    <property type="term" value="P:positive regulation of rRNA processing"/>
    <property type="evidence" value="ECO:0007669"/>
    <property type="project" value="TreeGrafter"/>
</dbReference>
<evidence type="ECO:0000259" key="8">
    <source>
        <dbReference type="Pfam" id="PF23769"/>
    </source>
</evidence>
<comment type="caution">
    <text evidence="9">The sequence shown here is derived from an EMBL/GenBank/DDBJ whole genome shotgun (WGS) entry which is preliminary data.</text>
</comment>
<dbReference type="OrthoDB" id="4096at2759"/>
<evidence type="ECO:0000256" key="5">
    <source>
        <dbReference type="ARBA" id="ARBA00022737"/>
    </source>
</evidence>
<evidence type="ECO:0000313" key="10">
    <source>
        <dbReference type="Proteomes" id="UP000801492"/>
    </source>
</evidence>
<organism evidence="9 10">
    <name type="scientific">Ignelater luminosus</name>
    <name type="common">Cucubano</name>
    <name type="synonym">Pyrophorus luminosus</name>
    <dbReference type="NCBI Taxonomy" id="2038154"/>
    <lineage>
        <taxon>Eukaryota</taxon>
        <taxon>Metazoa</taxon>
        <taxon>Ecdysozoa</taxon>
        <taxon>Arthropoda</taxon>
        <taxon>Hexapoda</taxon>
        <taxon>Insecta</taxon>
        <taxon>Pterygota</taxon>
        <taxon>Neoptera</taxon>
        <taxon>Endopterygota</taxon>
        <taxon>Coleoptera</taxon>
        <taxon>Polyphaga</taxon>
        <taxon>Elateriformia</taxon>
        <taxon>Elateroidea</taxon>
        <taxon>Elateridae</taxon>
        <taxon>Agrypninae</taxon>
        <taxon>Pyrophorini</taxon>
        <taxon>Ignelater</taxon>
    </lineage>
</organism>